<evidence type="ECO:0000313" key="1">
    <source>
        <dbReference type="EMBL" id="KAH7010687.1"/>
    </source>
</evidence>
<reference evidence="1" key="1">
    <citation type="journal article" date="2021" name="Nat. Commun.">
        <title>Genetic determinants of endophytism in the Arabidopsis root mycobiome.</title>
        <authorList>
            <person name="Mesny F."/>
            <person name="Miyauchi S."/>
            <person name="Thiergart T."/>
            <person name="Pickel B."/>
            <person name="Atanasova L."/>
            <person name="Karlsson M."/>
            <person name="Huettel B."/>
            <person name="Barry K.W."/>
            <person name="Haridas S."/>
            <person name="Chen C."/>
            <person name="Bauer D."/>
            <person name="Andreopoulos W."/>
            <person name="Pangilinan J."/>
            <person name="LaButti K."/>
            <person name="Riley R."/>
            <person name="Lipzen A."/>
            <person name="Clum A."/>
            <person name="Drula E."/>
            <person name="Henrissat B."/>
            <person name="Kohler A."/>
            <person name="Grigoriev I.V."/>
            <person name="Martin F.M."/>
            <person name="Hacquard S."/>
        </authorList>
    </citation>
    <scope>NUCLEOTIDE SEQUENCE</scope>
    <source>
        <strain evidence="1">MPI-CAGE-CH-0230</strain>
    </source>
</reference>
<dbReference type="Pfam" id="PF07366">
    <property type="entry name" value="SnoaL"/>
    <property type="match status" value="1"/>
</dbReference>
<keyword evidence="2" id="KW-1185">Reference proteome</keyword>
<dbReference type="Proteomes" id="UP000756346">
    <property type="component" value="Unassembled WGS sequence"/>
</dbReference>
<dbReference type="SUPFAM" id="SSF54427">
    <property type="entry name" value="NTF2-like"/>
    <property type="match status" value="1"/>
</dbReference>
<accession>A0A9P8XRL4</accession>
<dbReference type="GO" id="GO:0030638">
    <property type="term" value="P:polyketide metabolic process"/>
    <property type="evidence" value="ECO:0007669"/>
    <property type="project" value="InterPro"/>
</dbReference>
<gene>
    <name evidence="1" type="ORF">B0I36DRAFT_370287</name>
</gene>
<dbReference type="OrthoDB" id="3657563at2759"/>
<dbReference type="PANTHER" id="PTHR38436">
    <property type="entry name" value="POLYKETIDE CYCLASE SNOAL-LIKE DOMAIN"/>
    <property type="match status" value="1"/>
</dbReference>
<name>A0A9P8XRL4_9PEZI</name>
<dbReference type="PANTHER" id="PTHR38436:SF1">
    <property type="entry name" value="ESTER CYCLASE"/>
    <property type="match status" value="1"/>
</dbReference>
<evidence type="ECO:0008006" key="3">
    <source>
        <dbReference type="Google" id="ProtNLM"/>
    </source>
</evidence>
<dbReference type="InterPro" id="IPR009959">
    <property type="entry name" value="Cyclase_SnoaL-like"/>
</dbReference>
<comment type="caution">
    <text evidence="1">The sequence shown here is derived from an EMBL/GenBank/DDBJ whole genome shotgun (WGS) entry which is preliminary data.</text>
</comment>
<dbReference type="RefSeq" id="XP_046004218.1">
    <property type="nucleotide sequence ID" value="XM_046159889.1"/>
</dbReference>
<dbReference type="EMBL" id="JAGTJQ010000017">
    <property type="protein sequence ID" value="KAH7010687.1"/>
    <property type="molecule type" value="Genomic_DNA"/>
</dbReference>
<protein>
    <recommendedName>
        <fullName evidence="3">Ester cyclase</fullName>
    </recommendedName>
</protein>
<dbReference type="GeneID" id="70189435"/>
<dbReference type="InterPro" id="IPR032710">
    <property type="entry name" value="NTF2-like_dom_sf"/>
</dbReference>
<evidence type="ECO:0000313" key="2">
    <source>
        <dbReference type="Proteomes" id="UP000756346"/>
    </source>
</evidence>
<dbReference type="AlphaFoldDB" id="A0A9P8XRL4"/>
<proteinExistence type="predicted"/>
<sequence length="165" mass="17717">MLDVAEDRPAVVLPRTSDSAGSNREHLCARMDRFLEFINSGDETIGKEVVSESAEFHVPFGGPPLKGLGAYMQILGMMRGAYPDIQWSLQEAIVEGDKVVARFAISGTHQGNFLGTPATGKQISSQAFNIYRFADGKIVEERGLPDIFGMLAQIGAIAIPGPPPA</sequence>
<organism evidence="1 2">
    <name type="scientific">Microdochium trichocladiopsis</name>
    <dbReference type="NCBI Taxonomy" id="1682393"/>
    <lineage>
        <taxon>Eukaryota</taxon>
        <taxon>Fungi</taxon>
        <taxon>Dikarya</taxon>
        <taxon>Ascomycota</taxon>
        <taxon>Pezizomycotina</taxon>
        <taxon>Sordariomycetes</taxon>
        <taxon>Xylariomycetidae</taxon>
        <taxon>Xylariales</taxon>
        <taxon>Microdochiaceae</taxon>
        <taxon>Microdochium</taxon>
    </lineage>
</organism>
<dbReference type="Gene3D" id="3.10.450.50">
    <property type="match status" value="1"/>
</dbReference>